<dbReference type="AlphaFoldDB" id="A0A7D9H018"/>
<feature type="region of interest" description="Disordered" evidence="1">
    <location>
        <begin position="299"/>
        <end position="340"/>
    </location>
</feature>
<reference evidence="3 4" key="1">
    <citation type="submission" date="2019-07" db="EMBL/GenBank/DDBJ databases">
        <authorList>
            <person name="Friedrich A."/>
            <person name="Schacherer J."/>
        </authorList>
    </citation>
    <scope>NUCLEOTIDE SEQUENCE [LARGE SCALE GENOMIC DNA]</scope>
</reference>
<feature type="transmembrane region" description="Helical" evidence="2">
    <location>
        <begin position="7"/>
        <end position="27"/>
    </location>
</feature>
<keyword evidence="2" id="KW-0472">Membrane</keyword>
<organism evidence="3 4">
    <name type="scientific">Dekkera bruxellensis</name>
    <name type="common">Brettanomyces custersii</name>
    <dbReference type="NCBI Taxonomy" id="5007"/>
    <lineage>
        <taxon>Eukaryota</taxon>
        <taxon>Fungi</taxon>
        <taxon>Dikarya</taxon>
        <taxon>Ascomycota</taxon>
        <taxon>Saccharomycotina</taxon>
        <taxon>Pichiomycetes</taxon>
        <taxon>Pichiales</taxon>
        <taxon>Pichiaceae</taxon>
        <taxon>Brettanomyces</taxon>
    </lineage>
</organism>
<keyword evidence="2" id="KW-1133">Transmembrane helix</keyword>
<dbReference type="Proteomes" id="UP000478008">
    <property type="component" value="Unassembled WGS sequence"/>
</dbReference>
<evidence type="ECO:0000256" key="1">
    <source>
        <dbReference type="SAM" id="MobiDB-lite"/>
    </source>
</evidence>
<gene>
    <name evidence="3" type="ORF">DEBR0S3_06612G</name>
</gene>
<feature type="compositionally biased region" description="Polar residues" evidence="1">
    <location>
        <begin position="321"/>
        <end position="334"/>
    </location>
</feature>
<keyword evidence="2" id="KW-0812">Transmembrane</keyword>
<evidence type="ECO:0000313" key="4">
    <source>
        <dbReference type="Proteomes" id="UP000478008"/>
    </source>
</evidence>
<accession>A0A7D9H018</accession>
<evidence type="ECO:0000256" key="2">
    <source>
        <dbReference type="SAM" id="Phobius"/>
    </source>
</evidence>
<keyword evidence="4" id="KW-1185">Reference proteome</keyword>
<evidence type="ECO:0000313" key="3">
    <source>
        <dbReference type="EMBL" id="VUG18282.1"/>
    </source>
</evidence>
<protein>
    <submittedName>
        <fullName evidence="3">DEBR0S3_06612g1_1</fullName>
    </submittedName>
</protein>
<sequence length="453" mass="52442">MDSIVSFVWRIIVYLGLLRNLITLFNMSGLTYANHPSILTADNRIEENSNRPIPRTGDQNGTFSIDYEFQQKIKTQYEIAIRYYLNRSFVSAWKIVHPLIHQIMASSIKNRSGSNGESLDKLLTIKCFKLYLTLVDLLLKSLDPEGTQTKTDFNNYIHEEAGQIEAEAIHEKFMRGILLKQITQIYNGVIADVDAELFLMCCVIEFSNGFPLQQLRSQMEGYLIAVNILHGTDYDIFRTLKDHRKENVLKFYLMQVMVKAENVHESRDLICRIFVTNEDKLKEYMSLFETAVAKSKEDARKTSNSVKKASRKKRKSIQSSQDANKTGLASNSTKQEPENEQYITELNSSDPQNVSRKHFLQQFPAYKSFKDCVIRGWRMLQCQPMSTTLRLSGFVIFLLTLLLSITRAKSRQRIRRMILWLITHLRNTLGMAFKVTLCLKRSHSLLRLNTNLH</sequence>
<proteinExistence type="predicted"/>
<name>A0A7D9H018_DEKBR</name>
<dbReference type="EMBL" id="CABFWN010000003">
    <property type="protein sequence ID" value="VUG18282.1"/>
    <property type="molecule type" value="Genomic_DNA"/>
</dbReference>
<feature type="transmembrane region" description="Helical" evidence="2">
    <location>
        <begin position="389"/>
        <end position="408"/>
    </location>
</feature>